<comment type="similarity">
    <text evidence="2">Belongs to the LU7TM family.</text>
</comment>
<dbReference type="InterPro" id="IPR053938">
    <property type="entry name" value="PTM1-like_N"/>
</dbReference>
<keyword evidence="5 8" id="KW-1133">Transmembrane helix</keyword>
<keyword evidence="4 9" id="KW-0732">Signal</keyword>
<evidence type="ECO:0000313" key="12">
    <source>
        <dbReference type="EMBL" id="ORX82929.1"/>
    </source>
</evidence>
<evidence type="ECO:0000259" key="10">
    <source>
        <dbReference type="Pfam" id="PF06814"/>
    </source>
</evidence>
<proteinExistence type="inferred from homology"/>
<dbReference type="GO" id="GO:0005794">
    <property type="term" value="C:Golgi apparatus"/>
    <property type="evidence" value="ECO:0007669"/>
    <property type="project" value="TreeGrafter"/>
</dbReference>
<dbReference type="EMBL" id="MCFG01000084">
    <property type="protein sequence ID" value="ORX82929.1"/>
    <property type="molecule type" value="Genomic_DNA"/>
</dbReference>
<dbReference type="STRING" id="1754192.A0A1Y1XB23"/>
<keyword evidence="6 8" id="KW-0472">Membrane</keyword>
<feature type="transmembrane region" description="Helical" evidence="8">
    <location>
        <begin position="249"/>
        <end position="279"/>
    </location>
</feature>
<organism evidence="12 13">
    <name type="scientific">Anaeromyces robustus</name>
    <dbReference type="NCBI Taxonomy" id="1754192"/>
    <lineage>
        <taxon>Eukaryota</taxon>
        <taxon>Fungi</taxon>
        <taxon>Fungi incertae sedis</taxon>
        <taxon>Chytridiomycota</taxon>
        <taxon>Chytridiomycota incertae sedis</taxon>
        <taxon>Neocallimastigomycetes</taxon>
        <taxon>Neocallimastigales</taxon>
        <taxon>Neocallimastigaceae</taxon>
        <taxon>Anaeromyces</taxon>
    </lineage>
</organism>
<evidence type="ECO:0000256" key="4">
    <source>
        <dbReference type="ARBA" id="ARBA00022729"/>
    </source>
</evidence>
<dbReference type="Pfam" id="PF06814">
    <property type="entry name" value="GOST_TM"/>
    <property type="match status" value="1"/>
</dbReference>
<feature type="domain" description="PTM1-like N-terminal" evidence="11">
    <location>
        <begin position="46"/>
        <end position="159"/>
    </location>
</feature>
<feature type="domain" description="GOST seven transmembrane" evidence="10">
    <location>
        <begin position="183"/>
        <end position="432"/>
    </location>
</feature>
<keyword evidence="3 8" id="KW-0812">Transmembrane</keyword>
<evidence type="ECO:0000256" key="5">
    <source>
        <dbReference type="ARBA" id="ARBA00022989"/>
    </source>
</evidence>
<feature type="region of interest" description="Disordered" evidence="7">
    <location>
        <begin position="520"/>
        <end position="542"/>
    </location>
</feature>
<dbReference type="PANTHER" id="PTHR21229:SF1">
    <property type="entry name" value="GH17801P"/>
    <property type="match status" value="1"/>
</dbReference>
<evidence type="ECO:0000256" key="1">
    <source>
        <dbReference type="ARBA" id="ARBA00004141"/>
    </source>
</evidence>
<feature type="transmembrane region" description="Helical" evidence="8">
    <location>
        <begin position="318"/>
        <end position="342"/>
    </location>
</feature>
<evidence type="ECO:0000256" key="8">
    <source>
        <dbReference type="SAM" id="Phobius"/>
    </source>
</evidence>
<dbReference type="GO" id="GO:0016020">
    <property type="term" value="C:membrane"/>
    <property type="evidence" value="ECO:0007669"/>
    <property type="project" value="UniProtKB-SubCell"/>
</dbReference>
<evidence type="ECO:0000256" key="6">
    <source>
        <dbReference type="ARBA" id="ARBA00023136"/>
    </source>
</evidence>
<evidence type="ECO:0000259" key="11">
    <source>
        <dbReference type="Pfam" id="PF21902"/>
    </source>
</evidence>
<comment type="caution">
    <text evidence="12">The sequence shown here is derived from an EMBL/GenBank/DDBJ whole genome shotgun (WGS) entry which is preliminary data.</text>
</comment>
<evidence type="ECO:0000256" key="2">
    <source>
        <dbReference type="ARBA" id="ARBA00007883"/>
    </source>
</evidence>
<feature type="transmembrane region" description="Helical" evidence="8">
    <location>
        <begin position="219"/>
        <end position="237"/>
    </location>
</feature>
<keyword evidence="13" id="KW-1185">Reference proteome</keyword>
<feature type="transmembrane region" description="Helical" evidence="8">
    <location>
        <begin position="187"/>
        <end position="207"/>
    </location>
</feature>
<dbReference type="InterPro" id="IPR053937">
    <property type="entry name" value="GOST_TM"/>
</dbReference>
<dbReference type="Pfam" id="PF21902">
    <property type="entry name" value="PTM1-like_N"/>
    <property type="match status" value="1"/>
</dbReference>
<dbReference type="PANTHER" id="PTHR21229">
    <property type="entry name" value="LUNG SEVEN TRANSMEMBRANE RECEPTOR"/>
    <property type="match status" value="1"/>
</dbReference>
<dbReference type="Proteomes" id="UP000193944">
    <property type="component" value="Unassembled WGS sequence"/>
</dbReference>
<feature type="transmembrane region" description="Helical" evidence="8">
    <location>
        <begin position="363"/>
        <end position="384"/>
    </location>
</feature>
<evidence type="ECO:0000256" key="9">
    <source>
        <dbReference type="SAM" id="SignalP"/>
    </source>
</evidence>
<dbReference type="AlphaFoldDB" id="A0A1Y1XB23"/>
<evidence type="ECO:0000256" key="7">
    <source>
        <dbReference type="SAM" id="MobiDB-lite"/>
    </source>
</evidence>
<dbReference type="InterPro" id="IPR009637">
    <property type="entry name" value="GPR107/GPR108-like"/>
</dbReference>
<feature type="signal peptide" evidence="9">
    <location>
        <begin position="1"/>
        <end position="22"/>
    </location>
</feature>
<evidence type="ECO:0000313" key="13">
    <source>
        <dbReference type="Proteomes" id="UP000193944"/>
    </source>
</evidence>
<name>A0A1Y1XB23_9FUNG</name>
<feature type="chain" id="PRO_5012530798" evidence="9">
    <location>
        <begin position="23"/>
        <end position="542"/>
    </location>
</feature>
<gene>
    <name evidence="12" type="ORF">BCR32DRAFT_292319</name>
</gene>
<dbReference type="GO" id="GO:0042147">
    <property type="term" value="P:retrograde transport, endosome to Golgi"/>
    <property type="evidence" value="ECO:0007669"/>
    <property type="project" value="TreeGrafter"/>
</dbReference>
<dbReference type="GO" id="GO:0005829">
    <property type="term" value="C:cytosol"/>
    <property type="evidence" value="ECO:0007669"/>
    <property type="project" value="GOC"/>
</dbReference>
<dbReference type="OrthoDB" id="19932at2759"/>
<reference evidence="12 13" key="2">
    <citation type="submission" date="2016-08" db="EMBL/GenBank/DDBJ databases">
        <title>Pervasive Adenine N6-methylation of Active Genes in Fungi.</title>
        <authorList>
            <consortium name="DOE Joint Genome Institute"/>
            <person name="Mondo S.J."/>
            <person name="Dannebaum R.O."/>
            <person name="Kuo R.C."/>
            <person name="Labutti K."/>
            <person name="Haridas S."/>
            <person name="Kuo A."/>
            <person name="Salamov A."/>
            <person name="Ahrendt S.R."/>
            <person name="Lipzen A."/>
            <person name="Sullivan W."/>
            <person name="Andreopoulos W.B."/>
            <person name="Clum A."/>
            <person name="Lindquist E."/>
            <person name="Daum C."/>
            <person name="Ramamoorthy G.K."/>
            <person name="Gryganskyi A."/>
            <person name="Culley D."/>
            <person name="Magnuson J.K."/>
            <person name="James T.Y."/>
            <person name="O'Malley M.A."/>
            <person name="Stajich J.E."/>
            <person name="Spatafora J.W."/>
            <person name="Visel A."/>
            <person name="Grigoriev I.V."/>
        </authorList>
    </citation>
    <scope>NUCLEOTIDE SEQUENCE [LARGE SCALE GENOMIC DNA]</scope>
    <source>
        <strain evidence="12 13">S4</strain>
    </source>
</reference>
<feature type="compositionally biased region" description="Low complexity" evidence="7">
    <location>
        <begin position="520"/>
        <end position="533"/>
    </location>
</feature>
<feature type="transmembrane region" description="Helical" evidence="8">
    <location>
        <begin position="291"/>
        <end position="312"/>
    </location>
</feature>
<feature type="transmembrane region" description="Helical" evidence="8">
    <location>
        <begin position="404"/>
        <end position="425"/>
    </location>
</feature>
<sequence length="542" mass="62718">MKGLYVFILLISLLSFPTLVRSFSEQLNCLKDEIYSQNGIIVNDENEAYISIEINKPETSKFNITMIAIICNILDLENIGYNHEDKKYLLCTNELIELGKCSKENEIIVDNQNLKGKVKAELFNINEKTKYPYSLDKYKVEETGYYSLILKPANDEDYDYKYNLISNIEWHSSTGELTGGDYPKVKFYGYLALVYVAICICWCINAYVYRQDILPIQHYITGITVFVMTEMIMHYVYYHHFNSTNDNSLVLLIFAGCLNAGRNSLTFFILLIVCMGYGVVKQSLGKTMTKVQYLTLFHFIFGVLYAIGLMIVTEITQFVVLIFVFPLSATMTIFYVWTLAALTNSIKKLEQRHQEAKLSMFLNLRRILIICIVFIFVFFVASTYNFMGSQNVQWVVDNWATRWFWIDGFLNIIYLFGFTCIIFLWRPTANNQRYGLDQLPSDDVDEIDLDDHFVNYPSEGVVPKDEFGSKRADDITVGFDFGSGSENEDEAGPESNEDIYKWAEENIDVKVDNKEDELQNNLETQNEENLINIDNQKPDENK</sequence>
<comment type="subcellular location">
    <subcellularLocation>
        <location evidence="1">Membrane</location>
        <topology evidence="1">Multi-pass membrane protein</topology>
    </subcellularLocation>
</comment>
<protein>
    <submittedName>
        <fullName evidence="12">Uncharacterized protein</fullName>
    </submittedName>
</protein>
<evidence type="ECO:0000256" key="3">
    <source>
        <dbReference type="ARBA" id="ARBA00022692"/>
    </source>
</evidence>
<reference evidence="12 13" key="1">
    <citation type="submission" date="2016-08" db="EMBL/GenBank/DDBJ databases">
        <title>A Parts List for Fungal Cellulosomes Revealed by Comparative Genomics.</title>
        <authorList>
            <consortium name="DOE Joint Genome Institute"/>
            <person name="Haitjema C.H."/>
            <person name="Gilmore S.P."/>
            <person name="Henske J.K."/>
            <person name="Solomon K.V."/>
            <person name="De Groot R."/>
            <person name="Kuo A."/>
            <person name="Mondo S.J."/>
            <person name="Salamov A.A."/>
            <person name="Labutti K."/>
            <person name="Zhao Z."/>
            <person name="Chiniquy J."/>
            <person name="Barry K."/>
            <person name="Brewer H.M."/>
            <person name="Purvine S.O."/>
            <person name="Wright A.T."/>
            <person name="Boxma B."/>
            <person name="Van Alen T."/>
            <person name="Hackstein J.H."/>
            <person name="Baker S.E."/>
            <person name="Grigoriev I.V."/>
            <person name="O'Malley M.A."/>
        </authorList>
    </citation>
    <scope>NUCLEOTIDE SEQUENCE [LARGE SCALE GENOMIC DNA]</scope>
    <source>
        <strain evidence="12 13">S4</strain>
    </source>
</reference>
<accession>A0A1Y1XB23</accession>